<dbReference type="AlphaFoldDB" id="A0A9P6AKG6"/>
<protein>
    <submittedName>
        <fullName evidence="1">Uncharacterized protein</fullName>
    </submittedName>
</protein>
<feature type="non-terminal residue" evidence="1">
    <location>
        <position position="78"/>
    </location>
</feature>
<comment type="caution">
    <text evidence="1">The sequence shown here is derived from an EMBL/GenBank/DDBJ whole genome shotgun (WGS) entry which is preliminary data.</text>
</comment>
<organism evidence="1 2">
    <name type="scientific">Hydnum rufescens UP504</name>
    <dbReference type="NCBI Taxonomy" id="1448309"/>
    <lineage>
        <taxon>Eukaryota</taxon>
        <taxon>Fungi</taxon>
        <taxon>Dikarya</taxon>
        <taxon>Basidiomycota</taxon>
        <taxon>Agaricomycotina</taxon>
        <taxon>Agaricomycetes</taxon>
        <taxon>Cantharellales</taxon>
        <taxon>Hydnaceae</taxon>
        <taxon>Hydnum</taxon>
    </lineage>
</organism>
<gene>
    <name evidence="1" type="ORF">BS47DRAFT_1351704</name>
</gene>
<evidence type="ECO:0000313" key="1">
    <source>
        <dbReference type="EMBL" id="KAF9507401.1"/>
    </source>
</evidence>
<dbReference type="OrthoDB" id="3231934at2759"/>
<evidence type="ECO:0000313" key="2">
    <source>
        <dbReference type="Proteomes" id="UP000886523"/>
    </source>
</evidence>
<proteinExistence type="predicted"/>
<name>A0A9P6AKG6_9AGAM</name>
<sequence>MEEMFAWQETQDPQGKTFDEYHSAYPSLKEIGRRLYGKPINVGNCQTPYQQAGSLLFYYWIKSQSGRSGKCKESPKEL</sequence>
<reference evidence="1" key="1">
    <citation type="journal article" date="2020" name="Nat. Commun.">
        <title>Large-scale genome sequencing of mycorrhizal fungi provides insights into the early evolution of symbiotic traits.</title>
        <authorList>
            <person name="Miyauchi S."/>
            <person name="Kiss E."/>
            <person name="Kuo A."/>
            <person name="Drula E."/>
            <person name="Kohler A."/>
            <person name="Sanchez-Garcia M."/>
            <person name="Morin E."/>
            <person name="Andreopoulos B."/>
            <person name="Barry K.W."/>
            <person name="Bonito G."/>
            <person name="Buee M."/>
            <person name="Carver A."/>
            <person name="Chen C."/>
            <person name="Cichocki N."/>
            <person name="Clum A."/>
            <person name="Culley D."/>
            <person name="Crous P.W."/>
            <person name="Fauchery L."/>
            <person name="Girlanda M."/>
            <person name="Hayes R.D."/>
            <person name="Keri Z."/>
            <person name="LaButti K."/>
            <person name="Lipzen A."/>
            <person name="Lombard V."/>
            <person name="Magnuson J."/>
            <person name="Maillard F."/>
            <person name="Murat C."/>
            <person name="Nolan M."/>
            <person name="Ohm R.A."/>
            <person name="Pangilinan J."/>
            <person name="Pereira M.F."/>
            <person name="Perotto S."/>
            <person name="Peter M."/>
            <person name="Pfister S."/>
            <person name="Riley R."/>
            <person name="Sitrit Y."/>
            <person name="Stielow J.B."/>
            <person name="Szollosi G."/>
            <person name="Zifcakova L."/>
            <person name="Stursova M."/>
            <person name="Spatafora J.W."/>
            <person name="Tedersoo L."/>
            <person name="Vaario L.M."/>
            <person name="Yamada A."/>
            <person name="Yan M."/>
            <person name="Wang P."/>
            <person name="Xu J."/>
            <person name="Bruns T."/>
            <person name="Baldrian P."/>
            <person name="Vilgalys R."/>
            <person name="Dunand C."/>
            <person name="Henrissat B."/>
            <person name="Grigoriev I.V."/>
            <person name="Hibbett D."/>
            <person name="Nagy L.G."/>
            <person name="Martin F.M."/>
        </authorList>
    </citation>
    <scope>NUCLEOTIDE SEQUENCE</scope>
    <source>
        <strain evidence="1">UP504</strain>
    </source>
</reference>
<dbReference type="EMBL" id="MU129082">
    <property type="protein sequence ID" value="KAF9507401.1"/>
    <property type="molecule type" value="Genomic_DNA"/>
</dbReference>
<dbReference type="Proteomes" id="UP000886523">
    <property type="component" value="Unassembled WGS sequence"/>
</dbReference>
<accession>A0A9P6AKG6</accession>
<keyword evidence="2" id="KW-1185">Reference proteome</keyword>